<feature type="compositionally biased region" description="Basic and acidic residues" evidence="1">
    <location>
        <begin position="156"/>
        <end position="165"/>
    </location>
</feature>
<proteinExistence type="predicted"/>
<accession>A0A9D4P9M1</accession>
<evidence type="ECO:0000313" key="2">
    <source>
        <dbReference type="EMBL" id="KAH7934854.1"/>
    </source>
</evidence>
<dbReference type="Proteomes" id="UP000821837">
    <property type="component" value="Unassembled WGS sequence"/>
</dbReference>
<protein>
    <submittedName>
        <fullName evidence="2">Uncharacterized protein</fullName>
    </submittedName>
</protein>
<sequence>MPTNNQEFENKTFIAWPQLEHVIFEDFPDVQLRPNFMATLRERNCRKSQKSKLDALRPPDDAQTQTGVLNLSSYKGTASEVAVLREGFNSGASPKRTRVICAVERAVTLLPHEVRDEARTRALCVLSKWRTHGPRARVSIFYLILFAHPRSPLPRVRGDATRKPPVEAPPPASGY</sequence>
<reference evidence="2" key="1">
    <citation type="journal article" date="2020" name="Cell">
        <title>Large-Scale Comparative Analyses of Tick Genomes Elucidate Their Genetic Diversity and Vector Capacities.</title>
        <authorList>
            <consortium name="Tick Genome and Microbiome Consortium (TIGMIC)"/>
            <person name="Jia N."/>
            <person name="Wang J."/>
            <person name="Shi W."/>
            <person name="Du L."/>
            <person name="Sun Y."/>
            <person name="Zhan W."/>
            <person name="Jiang J.F."/>
            <person name="Wang Q."/>
            <person name="Zhang B."/>
            <person name="Ji P."/>
            <person name="Bell-Sakyi L."/>
            <person name="Cui X.M."/>
            <person name="Yuan T.T."/>
            <person name="Jiang B.G."/>
            <person name="Yang W.F."/>
            <person name="Lam T.T."/>
            <person name="Chang Q.C."/>
            <person name="Ding S.J."/>
            <person name="Wang X.J."/>
            <person name="Zhu J.G."/>
            <person name="Ruan X.D."/>
            <person name="Zhao L."/>
            <person name="Wei J.T."/>
            <person name="Ye R.Z."/>
            <person name="Que T.C."/>
            <person name="Du C.H."/>
            <person name="Zhou Y.H."/>
            <person name="Cheng J.X."/>
            <person name="Dai P.F."/>
            <person name="Guo W.B."/>
            <person name="Han X.H."/>
            <person name="Huang E.J."/>
            <person name="Li L.F."/>
            <person name="Wei W."/>
            <person name="Gao Y.C."/>
            <person name="Liu J.Z."/>
            <person name="Shao H.Z."/>
            <person name="Wang X."/>
            <person name="Wang C.C."/>
            <person name="Yang T.C."/>
            <person name="Huo Q.B."/>
            <person name="Li W."/>
            <person name="Chen H.Y."/>
            <person name="Chen S.E."/>
            <person name="Zhou L.G."/>
            <person name="Ni X.B."/>
            <person name="Tian J.H."/>
            <person name="Sheng Y."/>
            <person name="Liu T."/>
            <person name="Pan Y.S."/>
            <person name="Xia L.Y."/>
            <person name="Li J."/>
            <person name="Zhao F."/>
            <person name="Cao W.C."/>
        </authorList>
    </citation>
    <scope>NUCLEOTIDE SEQUENCE</scope>
    <source>
        <strain evidence="2">Rsan-2018</strain>
    </source>
</reference>
<feature type="compositionally biased region" description="Pro residues" evidence="1">
    <location>
        <begin position="166"/>
        <end position="175"/>
    </location>
</feature>
<dbReference type="AlphaFoldDB" id="A0A9D4P9M1"/>
<gene>
    <name evidence="2" type="ORF">HPB52_001407</name>
</gene>
<keyword evidence="3" id="KW-1185">Reference proteome</keyword>
<dbReference type="VEuPathDB" id="VectorBase:RSAN_057780"/>
<dbReference type="EMBL" id="JABSTV010001255">
    <property type="protein sequence ID" value="KAH7934854.1"/>
    <property type="molecule type" value="Genomic_DNA"/>
</dbReference>
<name>A0A9D4P9M1_RHISA</name>
<feature type="region of interest" description="Disordered" evidence="1">
    <location>
        <begin position="154"/>
        <end position="175"/>
    </location>
</feature>
<reference evidence="2" key="2">
    <citation type="submission" date="2021-09" db="EMBL/GenBank/DDBJ databases">
        <authorList>
            <person name="Jia N."/>
            <person name="Wang J."/>
            <person name="Shi W."/>
            <person name="Du L."/>
            <person name="Sun Y."/>
            <person name="Zhan W."/>
            <person name="Jiang J."/>
            <person name="Wang Q."/>
            <person name="Zhang B."/>
            <person name="Ji P."/>
            <person name="Sakyi L.B."/>
            <person name="Cui X."/>
            <person name="Yuan T."/>
            <person name="Jiang B."/>
            <person name="Yang W."/>
            <person name="Lam T.T.-Y."/>
            <person name="Chang Q."/>
            <person name="Ding S."/>
            <person name="Wang X."/>
            <person name="Zhu J."/>
            <person name="Ruan X."/>
            <person name="Zhao L."/>
            <person name="Wei J."/>
            <person name="Que T."/>
            <person name="Du C."/>
            <person name="Cheng J."/>
            <person name="Dai P."/>
            <person name="Han X."/>
            <person name="Huang E."/>
            <person name="Gao Y."/>
            <person name="Liu J."/>
            <person name="Shao H."/>
            <person name="Ye R."/>
            <person name="Li L."/>
            <person name="Wei W."/>
            <person name="Wang X."/>
            <person name="Wang C."/>
            <person name="Huo Q."/>
            <person name="Li W."/>
            <person name="Guo W."/>
            <person name="Chen H."/>
            <person name="Chen S."/>
            <person name="Zhou L."/>
            <person name="Zhou L."/>
            <person name="Ni X."/>
            <person name="Tian J."/>
            <person name="Zhou Y."/>
            <person name="Sheng Y."/>
            <person name="Liu T."/>
            <person name="Pan Y."/>
            <person name="Xia L."/>
            <person name="Li J."/>
            <person name="Zhao F."/>
            <person name="Cao W."/>
        </authorList>
    </citation>
    <scope>NUCLEOTIDE SEQUENCE</scope>
    <source>
        <strain evidence="2">Rsan-2018</strain>
        <tissue evidence="2">Larvae</tissue>
    </source>
</reference>
<evidence type="ECO:0000256" key="1">
    <source>
        <dbReference type="SAM" id="MobiDB-lite"/>
    </source>
</evidence>
<comment type="caution">
    <text evidence="2">The sequence shown here is derived from an EMBL/GenBank/DDBJ whole genome shotgun (WGS) entry which is preliminary data.</text>
</comment>
<organism evidence="2 3">
    <name type="scientific">Rhipicephalus sanguineus</name>
    <name type="common">Brown dog tick</name>
    <name type="synonym">Ixodes sanguineus</name>
    <dbReference type="NCBI Taxonomy" id="34632"/>
    <lineage>
        <taxon>Eukaryota</taxon>
        <taxon>Metazoa</taxon>
        <taxon>Ecdysozoa</taxon>
        <taxon>Arthropoda</taxon>
        <taxon>Chelicerata</taxon>
        <taxon>Arachnida</taxon>
        <taxon>Acari</taxon>
        <taxon>Parasitiformes</taxon>
        <taxon>Ixodida</taxon>
        <taxon>Ixodoidea</taxon>
        <taxon>Ixodidae</taxon>
        <taxon>Rhipicephalinae</taxon>
        <taxon>Rhipicephalus</taxon>
        <taxon>Rhipicephalus</taxon>
    </lineage>
</organism>
<evidence type="ECO:0000313" key="3">
    <source>
        <dbReference type="Proteomes" id="UP000821837"/>
    </source>
</evidence>